<dbReference type="Proteomes" id="UP000706926">
    <property type="component" value="Unassembled WGS sequence"/>
</dbReference>
<organism evidence="1 2">
    <name type="scientific">Paenibacillus lactis</name>
    <dbReference type="NCBI Taxonomy" id="228574"/>
    <lineage>
        <taxon>Bacteria</taxon>
        <taxon>Bacillati</taxon>
        <taxon>Bacillota</taxon>
        <taxon>Bacilli</taxon>
        <taxon>Bacillales</taxon>
        <taxon>Paenibacillaceae</taxon>
        <taxon>Paenibacillus</taxon>
    </lineage>
</organism>
<sequence length="114" mass="12896">MMNSELNVDQATLVNAWQERLPTILKPGDRAEVAPDEGDPNAIRIHIGAAGRQEYSFDFQCTYVDTREVKVDLIDVERDGATTDERNENVQGMIGDYTRHIHECAQALQQITHQ</sequence>
<dbReference type="EMBL" id="JAGGKI010000022">
    <property type="protein sequence ID" value="MBP1896326.1"/>
    <property type="molecule type" value="Genomic_DNA"/>
</dbReference>
<evidence type="ECO:0000313" key="1">
    <source>
        <dbReference type="EMBL" id="MBP1896326.1"/>
    </source>
</evidence>
<protein>
    <submittedName>
        <fullName evidence="1">Uncharacterized protein</fullName>
    </submittedName>
</protein>
<name>A0ABS4FJ85_9BACL</name>
<accession>A0ABS4FJ85</accession>
<keyword evidence="2" id="KW-1185">Reference proteome</keyword>
<reference evidence="1 2" key="1">
    <citation type="submission" date="2021-03" db="EMBL/GenBank/DDBJ databases">
        <title>Genomic Encyclopedia of Type Strains, Phase IV (KMG-IV): sequencing the most valuable type-strain genomes for metagenomic binning, comparative biology and taxonomic classification.</title>
        <authorList>
            <person name="Goeker M."/>
        </authorList>
    </citation>
    <scope>NUCLEOTIDE SEQUENCE [LARGE SCALE GENOMIC DNA]</scope>
    <source>
        <strain evidence="1 2">DSM 15596</strain>
    </source>
</reference>
<evidence type="ECO:0000313" key="2">
    <source>
        <dbReference type="Proteomes" id="UP000706926"/>
    </source>
</evidence>
<proteinExistence type="predicted"/>
<gene>
    <name evidence="1" type="ORF">J2Z18_005453</name>
</gene>
<comment type="caution">
    <text evidence="1">The sequence shown here is derived from an EMBL/GenBank/DDBJ whole genome shotgun (WGS) entry which is preliminary data.</text>
</comment>